<dbReference type="GO" id="GO:0005524">
    <property type="term" value="F:ATP binding"/>
    <property type="evidence" value="ECO:0007669"/>
    <property type="project" value="UniProtKB-KW"/>
</dbReference>
<organism evidence="15 16">
    <name type="scientific">Microbacterium keratanolyticum</name>
    <dbReference type="NCBI Taxonomy" id="67574"/>
    <lineage>
        <taxon>Bacteria</taxon>
        <taxon>Bacillati</taxon>
        <taxon>Actinomycetota</taxon>
        <taxon>Actinomycetes</taxon>
        <taxon>Micrococcales</taxon>
        <taxon>Microbacteriaceae</taxon>
        <taxon>Microbacterium</taxon>
    </lineage>
</organism>
<proteinExistence type="inferred from homology"/>
<dbReference type="Pfam" id="PF07005">
    <property type="entry name" value="SBD_N"/>
    <property type="match status" value="1"/>
</dbReference>
<dbReference type="EMBL" id="BSET01000001">
    <property type="protein sequence ID" value="GLK00754.1"/>
    <property type="molecule type" value="Genomic_DNA"/>
</dbReference>
<keyword evidence="3" id="KW-0547">Nucleotide-binding</keyword>
<evidence type="ECO:0000256" key="6">
    <source>
        <dbReference type="ARBA" id="ARBA00023277"/>
    </source>
</evidence>
<reference evidence="15" key="1">
    <citation type="journal article" date="2014" name="Int. J. Syst. Evol. Microbiol.">
        <title>Complete genome sequence of Corynebacterium casei LMG S-19264T (=DSM 44701T), isolated from a smear-ripened cheese.</title>
        <authorList>
            <consortium name="US DOE Joint Genome Institute (JGI-PGF)"/>
            <person name="Walter F."/>
            <person name="Albersmeier A."/>
            <person name="Kalinowski J."/>
            <person name="Ruckert C."/>
        </authorList>
    </citation>
    <scope>NUCLEOTIDE SEQUENCE</scope>
    <source>
        <strain evidence="15">VKM Ac-1958</strain>
    </source>
</reference>
<keyword evidence="6" id="KW-0119">Carbohydrate metabolism</keyword>
<evidence type="ECO:0000256" key="9">
    <source>
        <dbReference type="ARBA" id="ARBA00037335"/>
    </source>
</evidence>
<evidence type="ECO:0000256" key="3">
    <source>
        <dbReference type="ARBA" id="ARBA00022741"/>
    </source>
</evidence>
<dbReference type="Gene3D" id="3.40.50.10840">
    <property type="entry name" value="Putative sugar-binding, N-terminal domain"/>
    <property type="match status" value="1"/>
</dbReference>
<dbReference type="RefSeq" id="WP_204938448.1">
    <property type="nucleotide sequence ID" value="NZ_BAAAUM010000001.1"/>
</dbReference>
<evidence type="ECO:0000259" key="13">
    <source>
        <dbReference type="Pfam" id="PF07005"/>
    </source>
</evidence>
<evidence type="ECO:0000313" key="16">
    <source>
        <dbReference type="Proteomes" id="UP001142325"/>
    </source>
</evidence>
<evidence type="ECO:0000313" key="15">
    <source>
        <dbReference type="EMBL" id="GLK00754.1"/>
    </source>
</evidence>
<comment type="catalytic activity">
    <reaction evidence="8">
        <text>3-dehydro-D-erythronate + ATP = 3-dehydro-4-O-phospho-D-erythronate + ADP + H(+)</text>
        <dbReference type="Rhea" id="RHEA:52556"/>
        <dbReference type="ChEBI" id="CHEBI:15378"/>
        <dbReference type="ChEBI" id="CHEBI:30616"/>
        <dbReference type="ChEBI" id="CHEBI:57958"/>
        <dbReference type="ChEBI" id="CHEBI:136593"/>
        <dbReference type="ChEBI" id="CHEBI:456216"/>
        <dbReference type="EC" id="2.7.1.217"/>
    </reaction>
</comment>
<evidence type="ECO:0000256" key="12">
    <source>
        <dbReference type="ARBA" id="ARBA00041377"/>
    </source>
</evidence>
<evidence type="ECO:0000256" key="11">
    <source>
        <dbReference type="ARBA" id="ARBA00039461"/>
    </source>
</evidence>
<dbReference type="EC" id="2.7.1.217" evidence="10"/>
<dbReference type="InterPro" id="IPR031475">
    <property type="entry name" value="NBD_C"/>
</dbReference>
<dbReference type="Proteomes" id="UP001142325">
    <property type="component" value="Unassembled WGS sequence"/>
</dbReference>
<dbReference type="AlphaFoldDB" id="A0A9W6HRG0"/>
<evidence type="ECO:0000256" key="8">
    <source>
        <dbReference type="ARBA" id="ARBA00036346"/>
    </source>
</evidence>
<accession>A0A9W6HRG0</accession>
<evidence type="ECO:0000256" key="1">
    <source>
        <dbReference type="ARBA" id="ARBA00005715"/>
    </source>
</evidence>
<dbReference type="Pfam" id="PF17042">
    <property type="entry name" value="NBD_C"/>
    <property type="match status" value="1"/>
</dbReference>
<dbReference type="InterPro" id="IPR050007">
    <property type="entry name" value="OtnK"/>
</dbReference>
<evidence type="ECO:0000256" key="5">
    <source>
        <dbReference type="ARBA" id="ARBA00022840"/>
    </source>
</evidence>
<comment type="function">
    <text evidence="9">Catalyzes the ATP-dependent phosphorylation of 3-oxo-tetronate to 3-oxo-tetronate 4-phosphate.</text>
</comment>
<dbReference type="SUPFAM" id="SSF142764">
    <property type="entry name" value="YgbK-like"/>
    <property type="match status" value="1"/>
</dbReference>
<dbReference type="GO" id="GO:0016301">
    <property type="term" value="F:kinase activity"/>
    <property type="evidence" value="ECO:0007669"/>
    <property type="project" value="UniProtKB-KW"/>
</dbReference>
<sequence>MSTPPITPWLGVIADDYTGATDLAGMIARTGMRVVQLLGVPEEGTAAIDADCVVVALKSRSIPAEDAVAQSVESARWLLSLGVEQLYFKYCSTFDSTDHGNIGPVADALAALVSARSVVFAPAVPEHGRTTYLGHLFVGDRLLSDSPLRDHPINPMTDSDLRRVLGRQTTTPVRLLDLSTVRSGAAALEAMRAQTDGRVFHIADIVSDDDVVAIAEAARLDPLVTGGAALGAALAALRSSTQSGAALAVPPGPALVLAGSCSAATRGQIAEHRVEHPVFTVDVYALDRGEDVVTQALAFLTENADAVPAVVASTDPESVRQIQEDLGVERSSQLVEAALGEIARGAVAQGFGRILVAGGETSGSVVNSLGVRALRIGQEVAPGVPWTVAEGEQPVALLLKSGNFGGPRIFADALAIAEGSR</sequence>
<keyword evidence="2" id="KW-0808">Transferase</keyword>
<dbReference type="InterPro" id="IPR042213">
    <property type="entry name" value="NBD_C_sf"/>
</dbReference>
<evidence type="ECO:0000256" key="2">
    <source>
        <dbReference type="ARBA" id="ARBA00022679"/>
    </source>
</evidence>
<dbReference type="Gene3D" id="3.40.980.20">
    <property type="entry name" value="Four-carbon acid sugar kinase, nucleotide binding domain"/>
    <property type="match status" value="1"/>
</dbReference>
<keyword evidence="4 15" id="KW-0418">Kinase</keyword>
<comment type="similarity">
    <text evidence="1">Belongs to the four-carbon acid sugar kinase family.</text>
</comment>
<keyword evidence="16" id="KW-1185">Reference proteome</keyword>
<evidence type="ECO:0000256" key="4">
    <source>
        <dbReference type="ARBA" id="ARBA00022777"/>
    </source>
</evidence>
<feature type="domain" description="Four-carbon acid sugar kinase N-terminal" evidence="13">
    <location>
        <begin position="10"/>
        <end position="234"/>
    </location>
</feature>
<protein>
    <recommendedName>
        <fullName evidence="11">3-oxo-tetronate kinase</fullName>
        <ecNumber evidence="10">2.7.1.217</ecNumber>
    </recommendedName>
    <alternativeName>
        <fullName evidence="12">3-dehydrotetronate 4-kinase</fullName>
    </alternativeName>
</protein>
<dbReference type="InterPro" id="IPR037051">
    <property type="entry name" value="4-carb_acid_sugar_kinase_N_sf"/>
</dbReference>
<evidence type="ECO:0000256" key="7">
    <source>
        <dbReference type="ARBA" id="ARBA00035898"/>
    </source>
</evidence>
<feature type="domain" description="Four-carbon acid sugar kinase nucleotide binding" evidence="14">
    <location>
        <begin position="255"/>
        <end position="410"/>
    </location>
</feature>
<evidence type="ECO:0000256" key="10">
    <source>
        <dbReference type="ARBA" id="ARBA00039095"/>
    </source>
</evidence>
<keyword evidence="5" id="KW-0067">ATP-binding</keyword>
<name>A0A9W6HRG0_9MICO</name>
<comment type="catalytic activity">
    <reaction evidence="7">
        <text>3-dehydro-L-erythronate + ATP = 3-dehydro-4-O-phospho-L-erythronate + ADP + H(+)</text>
        <dbReference type="Rhea" id="RHEA:52552"/>
        <dbReference type="ChEBI" id="CHEBI:15378"/>
        <dbReference type="ChEBI" id="CHEBI:30616"/>
        <dbReference type="ChEBI" id="CHEBI:136592"/>
        <dbReference type="ChEBI" id="CHEBI:136670"/>
        <dbReference type="ChEBI" id="CHEBI:456216"/>
        <dbReference type="EC" id="2.7.1.217"/>
    </reaction>
</comment>
<reference evidence="15" key="2">
    <citation type="submission" date="2023-01" db="EMBL/GenBank/DDBJ databases">
        <authorList>
            <person name="Sun Q."/>
            <person name="Evtushenko L."/>
        </authorList>
    </citation>
    <scope>NUCLEOTIDE SEQUENCE</scope>
    <source>
        <strain evidence="15">VKM Ac-1958</strain>
    </source>
</reference>
<gene>
    <name evidence="15" type="ORF">GCM10017596_04690</name>
</gene>
<comment type="caution">
    <text evidence="15">The sequence shown here is derived from an EMBL/GenBank/DDBJ whole genome shotgun (WGS) entry which is preliminary data.</text>
</comment>
<dbReference type="NCBIfam" id="NF043035">
    <property type="entry name" value="OxoTetrKin"/>
    <property type="match status" value="1"/>
</dbReference>
<evidence type="ECO:0000259" key="14">
    <source>
        <dbReference type="Pfam" id="PF17042"/>
    </source>
</evidence>
<dbReference type="InterPro" id="IPR010737">
    <property type="entry name" value="4-carb_acid_sugar_kinase_N"/>
</dbReference>